<name>A0A4C2A3G1_EUMVA</name>
<gene>
    <name evidence="2" type="ORF">EVAR_70250_1</name>
</gene>
<evidence type="ECO:0000313" key="3">
    <source>
        <dbReference type="Proteomes" id="UP000299102"/>
    </source>
</evidence>
<dbReference type="Proteomes" id="UP000299102">
    <property type="component" value="Unassembled WGS sequence"/>
</dbReference>
<keyword evidence="3" id="KW-1185">Reference proteome</keyword>
<feature type="region of interest" description="Disordered" evidence="1">
    <location>
        <begin position="1"/>
        <end position="22"/>
    </location>
</feature>
<proteinExistence type="predicted"/>
<feature type="region of interest" description="Disordered" evidence="1">
    <location>
        <begin position="59"/>
        <end position="79"/>
    </location>
</feature>
<dbReference type="EMBL" id="BGZK01002600">
    <property type="protein sequence ID" value="GBP95226.1"/>
    <property type="molecule type" value="Genomic_DNA"/>
</dbReference>
<accession>A0A4C2A3G1</accession>
<evidence type="ECO:0000256" key="1">
    <source>
        <dbReference type="SAM" id="MobiDB-lite"/>
    </source>
</evidence>
<comment type="caution">
    <text evidence="2">The sequence shown here is derived from an EMBL/GenBank/DDBJ whole genome shotgun (WGS) entry which is preliminary data.</text>
</comment>
<organism evidence="2 3">
    <name type="scientific">Eumeta variegata</name>
    <name type="common">Bagworm moth</name>
    <name type="synonym">Eumeta japonica</name>
    <dbReference type="NCBI Taxonomy" id="151549"/>
    <lineage>
        <taxon>Eukaryota</taxon>
        <taxon>Metazoa</taxon>
        <taxon>Ecdysozoa</taxon>
        <taxon>Arthropoda</taxon>
        <taxon>Hexapoda</taxon>
        <taxon>Insecta</taxon>
        <taxon>Pterygota</taxon>
        <taxon>Neoptera</taxon>
        <taxon>Endopterygota</taxon>
        <taxon>Lepidoptera</taxon>
        <taxon>Glossata</taxon>
        <taxon>Ditrysia</taxon>
        <taxon>Tineoidea</taxon>
        <taxon>Psychidae</taxon>
        <taxon>Oiketicinae</taxon>
        <taxon>Eumeta</taxon>
    </lineage>
</organism>
<reference evidence="2 3" key="1">
    <citation type="journal article" date="2019" name="Commun. Biol.">
        <title>The bagworm genome reveals a unique fibroin gene that provides high tensile strength.</title>
        <authorList>
            <person name="Kono N."/>
            <person name="Nakamura H."/>
            <person name="Ohtoshi R."/>
            <person name="Tomita M."/>
            <person name="Numata K."/>
            <person name="Arakawa K."/>
        </authorList>
    </citation>
    <scope>NUCLEOTIDE SEQUENCE [LARGE SCALE GENOMIC DNA]</scope>
</reference>
<evidence type="ECO:0000313" key="2">
    <source>
        <dbReference type="EMBL" id="GBP95226.1"/>
    </source>
</evidence>
<feature type="compositionally biased region" description="Low complexity" evidence="1">
    <location>
        <begin position="9"/>
        <end position="20"/>
    </location>
</feature>
<sequence>MSYTHNLKGARAAAGAAGSRGAKGRTLENLFLYPLIKLVECKSHNANGLETRKGAARFGRREFPRDTGAPRAAPVARAL</sequence>
<protein>
    <submittedName>
        <fullName evidence="2">Uncharacterized protein</fullName>
    </submittedName>
</protein>
<dbReference type="AlphaFoldDB" id="A0A4C2A3G1"/>